<dbReference type="FunFam" id="3.30.160.60:FF:002090">
    <property type="entry name" value="Zinc finger protein 473"/>
    <property type="match status" value="1"/>
</dbReference>
<keyword evidence="5" id="KW-0677">Repeat</keyword>
<protein>
    <submittedName>
        <fullName evidence="17">Finger 883-like</fullName>
    </submittedName>
</protein>
<dbReference type="GO" id="GO:0005634">
    <property type="term" value="C:nucleus"/>
    <property type="evidence" value="ECO:0007669"/>
    <property type="project" value="UniProtKB-SubCell"/>
</dbReference>
<dbReference type="InterPro" id="IPR038269">
    <property type="entry name" value="SCAN_sf"/>
</dbReference>
<dbReference type="SUPFAM" id="SSF109640">
    <property type="entry name" value="KRAB domain (Kruppel-associated box)"/>
    <property type="match status" value="1"/>
</dbReference>
<dbReference type="FunFam" id="3.30.160.60:FF:002063">
    <property type="entry name" value="RB associated KRAB zinc finger"/>
    <property type="match status" value="1"/>
</dbReference>
<gene>
    <name evidence="17" type="ORF">PODLI_1B026596</name>
</gene>
<sequence length="888" mass="99684">MEKEDSAAHEAGRSPCTNQAGSPREFWERTVQKVLGKEDTLGSDVQRQRFRQFCHQEAKGPREVCSQLHHLCCQWLKPERHTKNQILDLVILEQFLTILPEEIESWVRECGAETCCQAVALAEGFLLSQANDKKQAEHQVKGPFAEVSEDFSAPEKVLSETKCNLLQRDNVQEIDRHATSLGDEMRLARPPRASPFCDGQEAAAVEPDQGLGWFEEFSVYFTEEEWDLLNPDQKALYKEVMEENCYRTHYKIHTGKKPYKCLECGKSFCQSSDFITHKRIHVGVKPFKCLGCGKGFCQKTLLATHQRVHTQEKPHKCLDCGKDFRYSSALITHQRIHTGKKPYKCLECGKSFCQKISLISHQRIHTREKPHKCLKCGKSFRHSSALTTHQRIHTGEKPYKCLECGKTFRHSSALTTHQRTHTGKKPYKCLECGKDFCQKINLTSHQRIHTGEKPFKCLECGKSFGQRAYLTFHQRIHKGEKPHKCLECGKSFMQKRRLTSHQRIHTGEKPHKCPECGKSFCQKADLTIHQRIHTGEKLHKCLECGKSFLRKTHLTTHQRIHTGEKPHTCLECGKGFSQKAHLTTHRRSHTGEKPHKCLECGKCFTEKRALTSHQKIHTGEKPHKTFKHEKVFPHSCDLITRPTQGRTAGSSNSCSNTVQTDLPPVILVHLPPSTACVGQHQPPIPIPNFPESSGRGDNPSPTAGVLFEEAGGPGSSSLAESSTLVSEGRQLSPLVDISLSEEVSVLDALSLIEGEDLFHSSSLGRGASVWNPVEQEQQEHTPPVPQGGTSHGSPTVPGVALTPQTESSQPDSPQKRQSIVWDHFEVGVDPSTAVCSHCRRVMSRGRDAAHYSTSSLRLHLQRQHPSIVLGAQEAKSQPSGSKGKWVAT</sequence>
<dbReference type="Gene3D" id="6.10.140.140">
    <property type="match status" value="1"/>
</dbReference>
<feature type="domain" description="SCAN box" evidence="15">
    <location>
        <begin position="47"/>
        <end position="125"/>
    </location>
</feature>
<feature type="domain" description="C2H2-type" evidence="14">
    <location>
        <begin position="455"/>
        <end position="482"/>
    </location>
</feature>
<evidence type="ECO:0000256" key="3">
    <source>
        <dbReference type="ARBA" id="ARBA00022553"/>
    </source>
</evidence>
<dbReference type="InterPro" id="IPR013087">
    <property type="entry name" value="Znf_C2H2_type"/>
</dbReference>
<dbReference type="GO" id="GO:0000981">
    <property type="term" value="F:DNA-binding transcription factor activity, RNA polymerase II-specific"/>
    <property type="evidence" value="ECO:0007669"/>
    <property type="project" value="TreeGrafter"/>
</dbReference>
<feature type="domain" description="C2H2-type" evidence="14">
    <location>
        <begin position="511"/>
        <end position="538"/>
    </location>
</feature>
<keyword evidence="10" id="KW-0804">Transcription</keyword>
<dbReference type="InterPro" id="IPR001909">
    <property type="entry name" value="KRAB"/>
</dbReference>
<feature type="domain" description="C2H2-type" evidence="14">
    <location>
        <begin position="371"/>
        <end position="398"/>
    </location>
</feature>
<evidence type="ECO:0000256" key="9">
    <source>
        <dbReference type="ARBA" id="ARBA00023125"/>
    </source>
</evidence>
<dbReference type="Gene3D" id="1.10.4020.10">
    <property type="entry name" value="DNA breaking-rejoining enzymes"/>
    <property type="match status" value="1"/>
</dbReference>
<dbReference type="CDD" id="cd07936">
    <property type="entry name" value="SCAN"/>
    <property type="match status" value="1"/>
</dbReference>
<dbReference type="PROSITE" id="PS00028">
    <property type="entry name" value="ZINC_FINGER_C2H2_1"/>
    <property type="match status" value="13"/>
</dbReference>
<proteinExistence type="inferred from homology"/>
<dbReference type="SMART" id="SM00431">
    <property type="entry name" value="SCAN"/>
    <property type="match status" value="1"/>
</dbReference>
<dbReference type="PANTHER" id="PTHR23235">
    <property type="entry name" value="KRUEPPEL-LIKE TRANSCRIPTION FACTOR"/>
    <property type="match status" value="1"/>
</dbReference>
<evidence type="ECO:0000256" key="13">
    <source>
        <dbReference type="SAM" id="MobiDB-lite"/>
    </source>
</evidence>
<dbReference type="Proteomes" id="UP001178461">
    <property type="component" value="Chromosome 2"/>
</dbReference>
<dbReference type="SMART" id="SM00614">
    <property type="entry name" value="ZnF_BED"/>
    <property type="match status" value="2"/>
</dbReference>
<dbReference type="Pfam" id="PF01352">
    <property type="entry name" value="KRAB"/>
    <property type="match status" value="1"/>
</dbReference>
<evidence type="ECO:0000259" key="14">
    <source>
        <dbReference type="PROSITE" id="PS50157"/>
    </source>
</evidence>
<keyword evidence="8" id="KW-0805">Transcription regulation</keyword>
<feature type="region of interest" description="Disordered" evidence="13">
    <location>
        <begin position="1"/>
        <end position="24"/>
    </location>
</feature>
<dbReference type="SMART" id="SM00355">
    <property type="entry name" value="ZnF_C2H2"/>
    <property type="match status" value="14"/>
</dbReference>
<keyword evidence="6 12" id="KW-0863">Zinc-finger</keyword>
<dbReference type="SUPFAM" id="SSF57667">
    <property type="entry name" value="beta-beta-alpha zinc fingers"/>
    <property type="match status" value="8"/>
</dbReference>
<feature type="compositionally biased region" description="Polar residues" evidence="13">
    <location>
        <begin position="802"/>
        <end position="816"/>
    </location>
</feature>
<evidence type="ECO:0000259" key="16">
    <source>
        <dbReference type="PROSITE" id="PS50808"/>
    </source>
</evidence>
<keyword evidence="11" id="KW-0539">Nucleus</keyword>
<dbReference type="FunFam" id="3.30.160.60:FF:000352">
    <property type="entry name" value="zinc finger protein 3 homolog"/>
    <property type="match status" value="1"/>
</dbReference>
<evidence type="ECO:0000256" key="4">
    <source>
        <dbReference type="ARBA" id="ARBA00022723"/>
    </source>
</evidence>
<dbReference type="PROSITE" id="PS50157">
    <property type="entry name" value="ZINC_FINGER_C2H2_2"/>
    <property type="match status" value="13"/>
</dbReference>
<evidence type="ECO:0000256" key="1">
    <source>
        <dbReference type="ARBA" id="ARBA00004123"/>
    </source>
</evidence>
<feature type="domain" description="C2H2-type" evidence="14">
    <location>
        <begin position="539"/>
        <end position="566"/>
    </location>
</feature>
<organism evidence="17 18">
    <name type="scientific">Podarcis lilfordi</name>
    <name type="common">Lilford's wall lizard</name>
    <dbReference type="NCBI Taxonomy" id="74358"/>
    <lineage>
        <taxon>Eukaryota</taxon>
        <taxon>Metazoa</taxon>
        <taxon>Chordata</taxon>
        <taxon>Craniata</taxon>
        <taxon>Vertebrata</taxon>
        <taxon>Euteleostomi</taxon>
        <taxon>Lepidosauria</taxon>
        <taxon>Squamata</taxon>
        <taxon>Bifurcata</taxon>
        <taxon>Unidentata</taxon>
        <taxon>Episquamata</taxon>
        <taxon>Laterata</taxon>
        <taxon>Lacertibaenia</taxon>
        <taxon>Lacertidae</taxon>
        <taxon>Podarcis</taxon>
    </lineage>
</organism>
<dbReference type="FunFam" id="3.30.160.60:FF:000551">
    <property type="entry name" value="zinc finger protein 197 isoform X1"/>
    <property type="match status" value="1"/>
</dbReference>
<reference evidence="17" key="1">
    <citation type="submission" date="2022-12" db="EMBL/GenBank/DDBJ databases">
        <authorList>
            <person name="Alioto T."/>
            <person name="Alioto T."/>
            <person name="Gomez Garrido J."/>
        </authorList>
    </citation>
    <scope>NUCLEOTIDE SEQUENCE</scope>
</reference>
<evidence type="ECO:0000256" key="8">
    <source>
        <dbReference type="ARBA" id="ARBA00023015"/>
    </source>
</evidence>
<evidence type="ECO:0000313" key="17">
    <source>
        <dbReference type="EMBL" id="CAI5768697.1"/>
    </source>
</evidence>
<feature type="compositionally biased region" description="Basic and acidic residues" evidence="13">
    <location>
        <begin position="1"/>
        <end position="12"/>
    </location>
</feature>
<keyword evidence="9" id="KW-0238">DNA-binding</keyword>
<dbReference type="GO" id="GO:0008270">
    <property type="term" value="F:zinc ion binding"/>
    <property type="evidence" value="ECO:0007669"/>
    <property type="project" value="UniProtKB-KW"/>
</dbReference>
<feature type="domain" description="C2H2-type" evidence="14">
    <location>
        <begin position="287"/>
        <end position="314"/>
    </location>
</feature>
<dbReference type="FunFam" id="3.30.160.60:FF:001808">
    <property type="entry name" value="Uncharacterized protein"/>
    <property type="match status" value="1"/>
</dbReference>
<evidence type="ECO:0000313" key="18">
    <source>
        <dbReference type="Proteomes" id="UP001178461"/>
    </source>
</evidence>
<dbReference type="Gene3D" id="3.30.160.60">
    <property type="entry name" value="Classic Zinc Finger"/>
    <property type="match status" value="13"/>
</dbReference>
<dbReference type="Pfam" id="PF02023">
    <property type="entry name" value="SCAN"/>
    <property type="match status" value="1"/>
</dbReference>
<evidence type="ECO:0000256" key="5">
    <source>
        <dbReference type="ARBA" id="ARBA00022737"/>
    </source>
</evidence>
<feature type="domain" description="C2H2-type" evidence="14">
    <location>
        <begin position="259"/>
        <end position="286"/>
    </location>
</feature>
<feature type="domain" description="BED-type" evidence="16">
    <location>
        <begin position="815"/>
        <end position="871"/>
    </location>
</feature>
<feature type="domain" description="C2H2-type" evidence="14">
    <location>
        <begin position="567"/>
        <end position="594"/>
    </location>
</feature>
<evidence type="ECO:0000259" key="15">
    <source>
        <dbReference type="PROSITE" id="PS50804"/>
    </source>
</evidence>
<dbReference type="CDD" id="cd07765">
    <property type="entry name" value="KRAB_A-box"/>
    <property type="match status" value="1"/>
</dbReference>
<feature type="region of interest" description="Disordered" evidence="13">
    <location>
        <begin position="685"/>
        <end position="724"/>
    </location>
</feature>
<feature type="domain" description="C2H2-type" evidence="14">
    <location>
        <begin position="399"/>
        <end position="426"/>
    </location>
</feature>
<keyword evidence="4" id="KW-0479">Metal-binding</keyword>
<dbReference type="Pfam" id="PF00096">
    <property type="entry name" value="zf-C2H2"/>
    <property type="match status" value="13"/>
</dbReference>
<feature type="compositionally biased region" description="Low complexity" evidence="13">
    <location>
        <begin position="715"/>
        <end position="724"/>
    </location>
</feature>
<dbReference type="SUPFAM" id="SSF47353">
    <property type="entry name" value="Retrovirus capsid dimerization domain-like"/>
    <property type="match status" value="1"/>
</dbReference>
<dbReference type="SMART" id="SM00349">
    <property type="entry name" value="KRAB"/>
    <property type="match status" value="1"/>
</dbReference>
<dbReference type="FunFam" id="3.30.160.60:FF:000624">
    <property type="entry name" value="zinc finger protein 697"/>
    <property type="match status" value="1"/>
</dbReference>
<evidence type="ECO:0000256" key="12">
    <source>
        <dbReference type="PROSITE-ProRule" id="PRU00042"/>
    </source>
</evidence>
<dbReference type="PROSITE" id="PS50804">
    <property type="entry name" value="SCAN_BOX"/>
    <property type="match status" value="1"/>
</dbReference>
<name>A0AA35P1Y1_9SAUR</name>
<feature type="domain" description="C2H2-type" evidence="14">
    <location>
        <begin position="427"/>
        <end position="454"/>
    </location>
</feature>
<dbReference type="InterPro" id="IPR003309">
    <property type="entry name" value="SCAN_dom"/>
</dbReference>
<dbReference type="EMBL" id="OX395127">
    <property type="protein sequence ID" value="CAI5768697.1"/>
    <property type="molecule type" value="Genomic_DNA"/>
</dbReference>
<evidence type="ECO:0000256" key="2">
    <source>
        <dbReference type="ARBA" id="ARBA00006991"/>
    </source>
</evidence>
<dbReference type="FunFam" id="3.30.160.60:FF:001430">
    <property type="entry name" value="Uncharacterized protein"/>
    <property type="match status" value="1"/>
</dbReference>
<dbReference type="GO" id="GO:0000978">
    <property type="term" value="F:RNA polymerase II cis-regulatory region sequence-specific DNA binding"/>
    <property type="evidence" value="ECO:0007669"/>
    <property type="project" value="TreeGrafter"/>
</dbReference>
<dbReference type="PROSITE" id="PS50808">
    <property type="entry name" value="ZF_BED"/>
    <property type="match status" value="1"/>
</dbReference>
<feature type="domain" description="C2H2-type" evidence="14">
    <location>
        <begin position="483"/>
        <end position="510"/>
    </location>
</feature>
<dbReference type="AlphaFoldDB" id="A0AA35P1Y1"/>
<dbReference type="InterPro" id="IPR036051">
    <property type="entry name" value="KRAB_dom_sf"/>
</dbReference>
<accession>A0AA35P1Y1</accession>
<keyword evidence="7" id="KW-0862">Zinc</keyword>
<feature type="domain" description="C2H2-type" evidence="14">
    <location>
        <begin position="315"/>
        <end position="342"/>
    </location>
</feature>
<dbReference type="InterPro" id="IPR003656">
    <property type="entry name" value="Znf_BED"/>
</dbReference>
<feature type="region of interest" description="Disordered" evidence="13">
    <location>
        <begin position="774"/>
        <end position="816"/>
    </location>
</feature>
<evidence type="ECO:0000256" key="7">
    <source>
        <dbReference type="ARBA" id="ARBA00022833"/>
    </source>
</evidence>
<keyword evidence="3" id="KW-0597">Phosphoprotein</keyword>
<dbReference type="FunFam" id="3.30.160.60:FF:002343">
    <property type="entry name" value="Zinc finger protein 33A"/>
    <property type="match status" value="5"/>
</dbReference>
<feature type="domain" description="C2H2-type" evidence="14">
    <location>
        <begin position="595"/>
        <end position="622"/>
    </location>
</feature>
<comment type="subcellular location">
    <subcellularLocation>
        <location evidence="1">Nucleus</location>
    </subcellularLocation>
</comment>
<evidence type="ECO:0000256" key="11">
    <source>
        <dbReference type="ARBA" id="ARBA00023242"/>
    </source>
</evidence>
<keyword evidence="18" id="KW-1185">Reference proteome</keyword>
<dbReference type="FunFam" id="3.30.160.60:FF:001772">
    <property type="entry name" value="Uncharacterized protein"/>
    <property type="match status" value="1"/>
</dbReference>
<evidence type="ECO:0000256" key="10">
    <source>
        <dbReference type="ARBA" id="ARBA00023163"/>
    </source>
</evidence>
<dbReference type="FunFam" id="1.10.4020.10:FF:000005">
    <property type="entry name" value="Uncharacterized protein"/>
    <property type="match status" value="1"/>
</dbReference>
<dbReference type="PANTHER" id="PTHR23235:SF178">
    <property type="entry name" value="C2H2-TYPE DOMAIN-CONTAINING PROTEIN-RELATED"/>
    <property type="match status" value="1"/>
</dbReference>
<evidence type="ECO:0000256" key="6">
    <source>
        <dbReference type="ARBA" id="ARBA00022771"/>
    </source>
</evidence>
<comment type="similarity">
    <text evidence="2">Belongs to the krueppel C2H2-type zinc-finger protein family.</text>
</comment>
<feature type="domain" description="C2H2-type" evidence="14">
    <location>
        <begin position="343"/>
        <end position="370"/>
    </location>
</feature>
<dbReference type="InterPro" id="IPR036236">
    <property type="entry name" value="Znf_C2H2_sf"/>
</dbReference>